<dbReference type="VEuPathDB" id="VectorBase:ISCI010654"/>
<dbReference type="PROSITE" id="PS50175">
    <property type="entry name" value="ASP_PROT_RETROV"/>
    <property type="match status" value="1"/>
</dbReference>
<keyword evidence="8" id="KW-1185">Reference proteome</keyword>
<dbReference type="Proteomes" id="UP000001555">
    <property type="component" value="Unassembled WGS sequence"/>
</dbReference>
<dbReference type="Gene3D" id="2.40.70.10">
    <property type="entry name" value="Acid Proteases"/>
    <property type="match status" value="1"/>
</dbReference>
<dbReference type="Pfam" id="PF00077">
    <property type="entry name" value="RVP"/>
    <property type="match status" value="1"/>
</dbReference>
<organism>
    <name type="scientific">Ixodes scapularis</name>
    <name type="common">Black-legged tick</name>
    <name type="synonym">Deer tick</name>
    <dbReference type="NCBI Taxonomy" id="6945"/>
    <lineage>
        <taxon>Eukaryota</taxon>
        <taxon>Metazoa</taxon>
        <taxon>Ecdysozoa</taxon>
        <taxon>Arthropoda</taxon>
        <taxon>Chelicerata</taxon>
        <taxon>Arachnida</taxon>
        <taxon>Acari</taxon>
        <taxon>Parasitiformes</taxon>
        <taxon>Ixodida</taxon>
        <taxon>Ixodoidea</taxon>
        <taxon>Ixodidae</taxon>
        <taxon>Ixodinae</taxon>
        <taxon>Ixodes</taxon>
    </lineage>
</organism>
<dbReference type="InterPro" id="IPR018061">
    <property type="entry name" value="Retropepsins"/>
</dbReference>
<dbReference type="PROSITE" id="PS50158">
    <property type="entry name" value="ZF_CCHC"/>
    <property type="match status" value="1"/>
</dbReference>
<reference evidence="7" key="2">
    <citation type="submission" date="2020-05" db="UniProtKB">
        <authorList>
            <consortium name="EnsemblMetazoa"/>
        </authorList>
    </citation>
    <scope>IDENTIFICATION</scope>
    <source>
        <strain evidence="7">wikel</strain>
    </source>
</reference>
<evidence type="ECO:0000256" key="3">
    <source>
        <dbReference type="SAM" id="MobiDB-lite"/>
    </source>
</evidence>
<sequence>MGIQTKDDLIYLLVADHLKARMSPEALSYVTLKEDPSWYRVPELSRLMRLYEQAEGRDAASKNFDAESRGAYAKQEAGSRAATTNFTASPAARLGKDQRKECYECGSFYHLRADCPHATSYRANGSSKARSKNEKLTAPVTTELRSPPPSVLITARMACGRRELNAVLDTGADITVVSEAMVPDKLRTPCGKICLESAFGISAEASLVLLPSAFLESNSPFAEVCESATILCALTNRLTSRTHCLLSGEA</sequence>
<proteinExistence type="predicted"/>
<evidence type="ECO:0000313" key="6">
    <source>
        <dbReference type="EMBL" id="EEC14911.1"/>
    </source>
</evidence>
<evidence type="ECO:0000256" key="2">
    <source>
        <dbReference type="PROSITE-ProRule" id="PRU00047"/>
    </source>
</evidence>
<name>B7Q7T9_IXOSC</name>
<dbReference type="HOGENOM" id="CLU_1112363_0_0_1"/>
<dbReference type="PANTHER" id="PTHR46888:SF1">
    <property type="entry name" value="RIBONUCLEASE H"/>
    <property type="match status" value="1"/>
</dbReference>
<dbReference type="EMBL" id="DS877764">
    <property type="protein sequence ID" value="EEC14911.1"/>
    <property type="molecule type" value="Genomic_DNA"/>
</dbReference>
<dbReference type="AlphaFoldDB" id="B7Q7T9"/>
<dbReference type="InterPro" id="IPR001878">
    <property type="entry name" value="Znf_CCHC"/>
</dbReference>
<dbReference type="EnsemblMetazoa" id="ISCW010654-RA">
    <property type="protein sequence ID" value="ISCW010654-PA"/>
    <property type="gene ID" value="ISCW010654"/>
</dbReference>
<dbReference type="GO" id="GO:0004190">
    <property type="term" value="F:aspartic-type endopeptidase activity"/>
    <property type="evidence" value="ECO:0007669"/>
    <property type="project" value="InterPro"/>
</dbReference>
<feature type="region of interest" description="Disordered" evidence="3">
    <location>
        <begin position="122"/>
        <end position="143"/>
    </location>
</feature>
<dbReference type="InterPro" id="IPR021109">
    <property type="entry name" value="Peptidase_aspartic_dom_sf"/>
</dbReference>
<evidence type="ECO:0000256" key="1">
    <source>
        <dbReference type="ARBA" id="ARBA00022801"/>
    </source>
</evidence>
<dbReference type="InterPro" id="IPR001969">
    <property type="entry name" value="Aspartic_peptidase_AS"/>
</dbReference>
<accession>B7Q7T9</accession>
<keyword evidence="1" id="KW-0378">Hydrolase</keyword>
<dbReference type="GO" id="GO:0003676">
    <property type="term" value="F:nucleic acid binding"/>
    <property type="evidence" value="ECO:0007669"/>
    <property type="project" value="InterPro"/>
</dbReference>
<dbReference type="SUPFAM" id="SSF50630">
    <property type="entry name" value="Acid proteases"/>
    <property type="match status" value="1"/>
</dbReference>
<dbReference type="InParanoid" id="B7Q7T9"/>
<dbReference type="EMBL" id="ABJB010634382">
    <property type="status" value="NOT_ANNOTATED_CDS"/>
    <property type="molecule type" value="Genomic_DNA"/>
</dbReference>
<keyword evidence="2" id="KW-0479">Metal-binding</keyword>
<dbReference type="VEuPathDB" id="VectorBase:ISCP_031819"/>
<dbReference type="PROSITE" id="PS00141">
    <property type="entry name" value="ASP_PROTEASE"/>
    <property type="match status" value="1"/>
</dbReference>
<dbReference type="VEuPathDB" id="VectorBase:ISCW010654"/>
<dbReference type="PaxDb" id="6945-B7Q7T9"/>
<keyword evidence="2" id="KW-0863">Zinc-finger</keyword>
<dbReference type="PANTHER" id="PTHR46888">
    <property type="entry name" value="ZINC KNUCKLE DOMAINCONTAINING PROTEIN-RELATED"/>
    <property type="match status" value="1"/>
</dbReference>
<evidence type="ECO:0000259" key="4">
    <source>
        <dbReference type="PROSITE" id="PS50158"/>
    </source>
</evidence>
<dbReference type="InterPro" id="IPR001995">
    <property type="entry name" value="Peptidase_A2_cat"/>
</dbReference>
<dbReference type="GO" id="GO:0006508">
    <property type="term" value="P:proteolysis"/>
    <property type="evidence" value="ECO:0007669"/>
    <property type="project" value="InterPro"/>
</dbReference>
<feature type="domain" description="Peptidase A2" evidence="5">
    <location>
        <begin position="164"/>
        <end position="183"/>
    </location>
</feature>
<dbReference type="GO" id="GO:0008270">
    <property type="term" value="F:zinc ion binding"/>
    <property type="evidence" value="ECO:0007669"/>
    <property type="project" value="UniProtKB-KW"/>
</dbReference>
<reference evidence="6 8" key="1">
    <citation type="submission" date="2008-03" db="EMBL/GenBank/DDBJ databases">
        <title>Annotation of Ixodes scapularis.</title>
        <authorList>
            <consortium name="Ixodes scapularis Genome Project Consortium"/>
            <person name="Caler E."/>
            <person name="Hannick L.I."/>
            <person name="Bidwell S."/>
            <person name="Joardar V."/>
            <person name="Thiagarajan M."/>
            <person name="Amedeo P."/>
            <person name="Galinsky K.J."/>
            <person name="Schobel S."/>
            <person name="Inman J."/>
            <person name="Hostetler J."/>
            <person name="Miller J."/>
            <person name="Hammond M."/>
            <person name="Megy K."/>
            <person name="Lawson D."/>
            <person name="Kodira C."/>
            <person name="Sutton G."/>
            <person name="Meyer J."/>
            <person name="Hill C.A."/>
            <person name="Birren B."/>
            <person name="Nene V."/>
            <person name="Collins F."/>
            <person name="Alarcon-Chaidez F."/>
            <person name="Wikel S."/>
            <person name="Strausberg R."/>
        </authorList>
    </citation>
    <scope>NUCLEOTIDE SEQUENCE [LARGE SCALE GENOMIC DNA]</scope>
    <source>
        <strain evidence="8">Wikel</strain>
        <strain evidence="6">Wikel colony</strain>
    </source>
</reference>
<keyword evidence="2" id="KW-0862">Zinc</keyword>
<evidence type="ECO:0000259" key="5">
    <source>
        <dbReference type="PROSITE" id="PS50175"/>
    </source>
</evidence>
<feature type="domain" description="CCHC-type" evidence="4">
    <location>
        <begin position="102"/>
        <end position="116"/>
    </location>
</feature>
<gene>
    <name evidence="6" type="ORF">IscW_ISCW010654</name>
</gene>
<dbReference type="OrthoDB" id="427924at2759"/>
<evidence type="ECO:0008006" key="9">
    <source>
        <dbReference type="Google" id="ProtNLM"/>
    </source>
</evidence>
<evidence type="ECO:0000313" key="8">
    <source>
        <dbReference type="Proteomes" id="UP000001555"/>
    </source>
</evidence>
<protein>
    <recommendedName>
        <fullName evidence="9">CCHC-type domain-containing protein</fullName>
    </recommendedName>
</protein>
<evidence type="ECO:0000313" key="7">
    <source>
        <dbReference type="EnsemblMetazoa" id="ISCW010654-PA"/>
    </source>
</evidence>